<keyword evidence="3" id="KW-1185">Reference proteome</keyword>
<evidence type="ECO:0000313" key="3">
    <source>
        <dbReference type="Proteomes" id="UP000215694"/>
    </source>
</evidence>
<dbReference type="InterPro" id="IPR016181">
    <property type="entry name" value="Acyl_CoA_acyltransferase"/>
</dbReference>
<sequence length="155" mass="17934">MSDYIIKSVSYDILEEAFSMVMKVFMEFDAPDYSKEGIEEFKKEIIESEKFKNRFKTGDQIMIGAFKEDKIIGVLAISVRNHISLFFVEKEYHRMGIATALFEELIKRIKQENSVKITLNSSLYAVPFYSKIGFVATDTEKVSNGIRYIPMEIVI</sequence>
<protein>
    <submittedName>
        <fullName evidence="2">GNAT family N-acetyltransferase</fullName>
    </submittedName>
</protein>
<name>A0A371J228_9FIRM</name>
<dbReference type="CDD" id="cd04301">
    <property type="entry name" value="NAT_SF"/>
    <property type="match status" value="1"/>
</dbReference>
<dbReference type="Proteomes" id="UP000215694">
    <property type="component" value="Unassembled WGS sequence"/>
</dbReference>
<dbReference type="InterPro" id="IPR000182">
    <property type="entry name" value="GNAT_dom"/>
</dbReference>
<comment type="caution">
    <text evidence="2">The sequence shown here is derived from an EMBL/GenBank/DDBJ whole genome shotgun (WGS) entry which is preliminary data.</text>
</comment>
<dbReference type="PANTHER" id="PTHR43451">
    <property type="entry name" value="ACETYLTRANSFERASE (GNAT) FAMILY PROTEIN"/>
    <property type="match status" value="1"/>
</dbReference>
<proteinExistence type="predicted"/>
<dbReference type="Gene3D" id="3.40.630.30">
    <property type="match status" value="1"/>
</dbReference>
<keyword evidence="2" id="KW-0808">Transferase</keyword>
<dbReference type="RefSeq" id="WP_094366670.1">
    <property type="nucleotide sequence ID" value="NZ_NOJY02000021.1"/>
</dbReference>
<dbReference type="InterPro" id="IPR052564">
    <property type="entry name" value="N-acetyltrans/Recomb-assoc"/>
</dbReference>
<dbReference type="SUPFAM" id="SSF55729">
    <property type="entry name" value="Acyl-CoA N-acyltransferases (Nat)"/>
    <property type="match status" value="1"/>
</dbReference>
<dbReference type="Pfam" id="PF13673">
    <property type="entry name" value="Acetyltransf_10"/>
    <property type="match status" value="1"/>
</dbReference>
<feature type="domain" description="N-acetyltransferase" evidence="1">
    <location>
        <begin position="4"/>
        <end position="155"/>
    </location>
</feature>
<evidence type="ECO:0000259" key="1">
    <source>
        <dbReference type="PROSITE" id="PS51186"/>
    </source>
</evidence>
<dbReference type="AlphaFoldDB" id="A0A371J228"/>
<dbReference type="PROSITE" id="PS51186">
    <property type="entry name" value="GNAT"/>
    <property type="match status" value="1"/>
</dbReference>
<dbReference type="PANTHER" id="PTHR43451:SF1">
    <property type="entry name" value="ACETYLTRANSFERASE"/>
    <property type="match status" value="1"/>
</dbReference>
<organism evidence="2 3">
    <name type="scientific">Romboutsia weinsteinii</name>
    <dbReference type="NCBI Taxonomy" id="2020949"/>
    <lineage>
        <taxon>Bacteria</taxon>
        <taxon>Bacillati</taxon>
        <taxon>Bacillota</taxon>
        <taxon>Clostridia</taxon>
        <taxon>Peptostreptococcales</taxon>
        <taxon>Peptostreptococcaceae</taxon>
        <taxon>Romboutsia</taxon>
    </lineage>
</organism>
<dbReference type="EMBL" id="NOJY02000021">
    <property type="protein sequence ID" value="RDY26717.1"/>
    <property type="molecule type" value="Genomic_DNA"/>
</dbReference>
<accession>A0A371J228</accession>
<dbReference type="OrthoDB" id="307526at2"/>
<evidence type="ECO:0000313" key="2">
    <source>
        <dbReference type="EMBL" id="RDY26717.1"/>
    </source>
</evidence>
<dbReference type="GO" id="GO:0016747">
    <property type="term" value="F:acyltransferase activity, transferring groups other than amino-acyl groups"/>
    <property type="evidence" value="ECO:0007669"/>
    <property type="project" value="InterPro"/>
</dbReference>
<reference evidence="2 3" key="1">
    <citation type="journal article" date="2017" name="Genome Announc.">
        <title>Draft Genome Sequence of Romboutsia weinsteinii sp. nov. Strain CCRI-19649(T) Isolated from Surface Water.</title>
        <authorList>
            <person name="Maheux A.F."/>
            <person name="Boudreau D.K."/>
            <person name="Berube E."/>
            <person name="Boissinot M."/>
            <person name="Cantin P."/>
            <person name="Raymond F."/>
            <person name="Corbeil J."/>
            <person name="Omar R.F."/>
            <person name="Bergeron M.G."/>
        </authorList>
    </citation>
    <scope>NUCLEOTIDE SEQUENCE [LARGE SCALE GENOMIC DNA]</scope>
    <source>
        <strain evidence="2 3">CCRI-19649</strain>
    </source>
</reference>
<gene>
    <name evidence="2" type="ORF">CHL78_012250</name>
</gene>